<sequence length="347" mass="39312">MSKFEPDWNSYFIEGDSILVVKTQGVSINHDSHGKRRDLQLISGIVFRMNGEKVISVQKLEYYSNESAINTSGLQILSKYNKAKLGQINVADGTFIQYSVKHNRIVAGLSIKNGRIENSKFVSTRKFTDLDNNLQSSNKTTLRTSHEKVMSNGIEGKCDPVYLIIWDRLTGRVLSQTWLFDDCAEEDGAIIPQEPETGGESEEEDCSKAGDAVQMDVVGENNLIEPEPGTETVDSRNYIYQWVFLRNIFGWWSYKSTERGYHKKVGDEWQWDKLEHLNEGMQGISPATEITVSNFILQPTIGKYYATAKAYFNVKAKILCESKFNPIPGTNQNLTATCEVWNVNDIF</sequence>
<gene>
    <name evidence="1" type="ORF">GJU39_10815</name>
</gene>
<evidence type="ECO:0000313" key="2">
    <source>
        <dbReference type="Proteomes" id="UP000487757"/>
    </source>
</evidence>
<proteinExistence type="predicted"/>
<organism evidence="1 2">
    <name type="scientific">Pedobacter petrophilus</name>
    <dbReference type="NCBI Taxonomy" id="1908241"/>
    <lineage>
        <taxon>Bacteria</taxon>
        <taxon>Pseudomonadati</taxon>
        <taxon>Bacteroidota</taxon>
        <taxon>Sphingobacteriia</taxon>
        <taxon>Sphingobacteriales</taxon>
        <taxon>Sphingobacteriaceae</taxon>
        <taxon>Pedobacter</taxon>
    </lineage>
</organism>
<keyword evidence="2" id="KW-1185">Reference proteome</keyword>
<evidence type="ECO:0000313" key="1">
    <source>
        <dbReference type="EMBL" id="MRX76583.1"/>
    </source>
</evidence>
<comment type="caution">
    <text evidence="1">The sequence shown here is derived from an EMBL/GenBank/DDBJ whole genome shotgun (WGS) entry which is preliminary data.</text>
</comment>
<reference evidence="1 2" key="1">
    <citation type="submission" date="2019-11" db="EMBL/GenBank/DDBJ databases">
        <title>Pedobacter petrophilus genome.</title>
        <authorList>
            <person name="Feldbauer M.J."/>
            <person name="Newman J.D."/>
        </authorList>
    </citation>
    <scope>NUCLEOTIDE SEQUENCE [LARGE SCALE GENOMIC DNA]</scope>
    <source>
        <strain evidence="1 2">LMG 29686</strain>
    </source>
</reference>
<dbReference type="AlphaFoldDB" id="A0A7K0FYB1"/>
<protein>
    <submittedName>
        <fullName evidence="1">Uncharacterized protein</fullName>
    </submittedName>
</protein>
<dbReference type="Proteomes" id="UP000487757">
    <property type="component" value="Unassembled WGS sequence"/>
</dbReference>
<name>A0A7K0FYB1_9SPHI</name>
<accession>A0A7K0FYB1</accession>
<dbReference type="EMBL" id="WKKH01000013">
    <property type="protein sequence ID" value="MRX76583.1"/>
    <property type="molecule type" value="Genomic_DNA"/>
</dbReference>
<dbReference type="OrthoDB" id="755453at2"/>
<dbReference type="RefSeq" id="WP_154280821.1">
    <property type="nucleotide sequence ID" value="NZ_JBHUJQ010000001.1"/>
</dbReference>